<name>B3GT17_9SAUR</name>
<evidence type="ECO:0000256" key="6">
    <source>
        <dbReference type="ARBA" id="ARBA00022660"/>
    </source>
</evidence>
<dbReference type="PANTHER" id="PTHR46552:SF1">
    <property type="entry name" value="NADH-UBIQUINONE OXIDOREDUCTASE CHAIN 2"/>
    <property type="match status" value="1"/>
</dbReference>
<keyword evidence="7 17" id="KW-0812">Transmembrane</keyword>
<comment type="function">
    <text evidence="17">Core subunit of the mitochondrial membrane respiratory chain NADH dehydrogenase (Complex I) which catalyzes electron transfer from NADH through the respiratory chain, using ubiquinone as an electron acceptor. Essential for the catalytic activity and assembly of complex I.</text>
</comment>
<dbReference type="GO" id="GO:0008137">
    <property type="term" value="F:NADH dehydrogenase (ubiquinone) activity"/>
    <property type="evidence" value="ECO:0007669"/>
    <property type="project" value="UniProtKB-EC"/>
</dbReference>
<keyword evidence="13 17" id="KW-0830">Ubiquinone</keyword>
<evidence type="ECO:0000256" key="7">
    <source>
        <dbReference type="ARBA" id="ARBA00022692"/>
    </source>
</evidence>
<dbReference type="GO" id="GO:0006120">
    <property type="term" value="P:mitochondrial electron transport, NADH to ubiquinone"/>
    <property type="evidence" value="ECO:0007669"/>
    <property type="project" value="InterPro"/>
</dbReference>
<dbReference type="InterPro" id="IPR010933">
    <property type="entry name" value="NADH_DH_su2_C"/>
</dbReference>
<evidence type="ECO:0000256" key="5">
    <source>
        <dbReference type="ARBA" id="ARBA00022448"/>
    </source>
</evidence>
<keyword evidence="10 17" id="KW-0249">Electron transport</keyword>
<keyword evidence="6 17" id="KW-0679">Respiratory chain</keyword>
<evidence type="ECO:0000256" key="12">
    <source>
        <dbReference type="ARBA" id="ARBA00023027"/>
    </source>
</evidence>
<keyword evidence="15 17" id="KW-0472">Membrane</keyword>
<dbReference type="EC" id="7.1.1.2" evidence="3 17"/>
<feature type="transmembrane region" description="Helical" evidence="17">
    <location>
        <begin position="323"/>
        <end position="342"/>
    </location>
</feature>
<evidence type="ECO:0000256" key="3">
    <source>
        <dbReference type="ARBA" id="ARBA00012944"/>
    </source>
</evidence>
<feature type="transmembrane region" description="Helical" evidence="17">
    <location>
        <begin position="190"/>
        <end position="211"/>
    </location>
</feature>
<comment type="subcellular location">
    <subcellularLocation>
        <location evidence="1 17">Mitochondrion inner membrane</location>
        <topology evidence="1 17">Multi-pass membrane protein</topology>
    </subcellularLocation>
</comment>
<dbReference type="Pfam" id="PF06444">
    <property type="entry name" value="NADH_dehy_S2_C"/>
    <property type="match status" value="1"/>
</dbReference>
<evidence type="ECO:0000256" key="17">
    <source>
        <dbReference type="RuleBase" id="RU003403"/>
    </source>
</evidence>
<geneLocation type="mitochondrion" evidence="20"/>
<evidence type="ECO:0000313" key="20">
    <source>
        <dbReference type="EMBL" id="ACD85887.1"/>
    </source>
</evidence>
<feature type="transmembrane region" description="Helical" evidence="17">
    <location>
        <begin position="153"/>
        <end position="170"/>
    </location>
</feature>
<proteinExistence type="inferred from homology"/>
<evidence type="ECO:0000259" key="18">
    <source>
        <dbReference type="Pfam" id="PF00361"/>
    </source>
</evidence>
<evidence type="ECO:0000256" key="11">
    <source>
        <dbReference type="ARBA" id="ARBA00022989"/>
    </source>
</evidence>
<dbReference type="InterPro" id="IPR050175">
    <property type="entry name" value="Complex_I_Subunit_2"/>
</dbReference>
<sequence length="343" mass="38151">MSPISMTIIISSIILGTVITASSQHWLFAWLGLELNTLAMIPMMAKPHHPRAMEATTKYFLTQAMASSVLLFAATTNALHTGLWEIKMLSLPAPTIMMTLALLMKMGSAPFHFWVPEVLQGVHTKMGLIILTWQKLAPMALILSSEEILHQKTLLVSAILSILLGGWGGLNQTQLRKLMAFSSISHVGWMLLTALISPKITIIALVIYITLTTPMFLSMMINTSKTIKDIGLTWNTSPHIATMSMLVLMSLSGMPPLTGFMPKWIILKELANHNLIALATMAATFSVLSLYFYLHLSYTTTMTIPPNTMSMTQKWRFKQNKPIWLPLLLAFTILLLPLSPMFI</sequence>
<evidence type="ECO:0000259" key="19">
    <source>
        <dbReference type="Pfam" id="PF06444"/>
    </source>
</evidence>
<dbReference type="Pfam" id="PF00361">
    <property type="entry name" value="Proton_antipo_M"/>
    <property type="match status" value="1"/>
</dbReference>
<dbReference type="EMBL" id="EU747730">
    <property type="protein sequence ID" value="ACD85887.1"/>
    <property type="molecule type" value="Genomic_DNA"/>
</dbReference>
<organism evidence="20">
    <name type="scientific">Amerotyphlops reticulatus</name>
    <name type="common">reticulate worm snake</name>
    <dbReference type="NCBI Taxonomy" id="534403"/>
    <lineage>
        <taxon>Eukaryota</taxon>
        <taxon>Metazoa</taxon>
        <taxon>Chordata</taxon>
        <taxon>Craniata</taxon>
        <taxon>Vertebrata</taxon>
        <taxon>Euteleostomi</taxon>
        <taxon>Lepidosauria</taxon>
        <taxon>Squamata</taxon>
        <taxon>Bifurcata</taxon>
        <taxon>Unidentata</taxon>
        <taxon>Episquamata</taxon>
        <taxon>Toxicofera</taxon>
        <taxon>Serpentes</taxon>
        <taxon>Typhlopoidea</taxon>
        <taxon>Typhlopidae</taxon>
        <taxon>Amerotyphlops</taxon>
    </lineage>
</organism>
<feature type="transmembrane region" description="Helical" evidence="17">
    <location>
        <begin position="126"/>
        <end position="144"/>
    </location>
</feature>
<evidence type="ECO:0000256" key="13">
    <source>
        <dbReference type="ARBA" id="ARBA00023075"/>
    </source>
</evidence>
<reference evidence="20" key="1">
    <citation type="journal article" date="2008" name="PLoS ONE">
        <title>Adaptive evolution and functional redesign of core metabolic proteins in snakes.</title>
        <authorList>
            <person name="Castoe T.A."/>
            <person name="Jiang Z.J."/>
            <person name="Gu W."/>
            <person name="Wang Z.O."/>
            <person name="Pollock D.D."/>
        </authorList>
    </citation>
    <scope>NUCLEOTIDE SEQUENCE</scope>
</reference>
<feature type="transmembrane region" description="Helical" evidence="17">
    <location>
        <begin position="91"/>
        <end position="114"/>
    </location>
</feature>
<dbReference type="InterPro" id="IPR003917">
    <property type="entry name" value="NADH_UbQ_OxRdtase_chain2"/>
</dbReference>
<feature type="transmembrane region" description="Helical" evidence="17">
    <location>
        <begin position="274"/>
        <end position="294"/>
    </location>
</feature>
<keyword evidence="5" id="KW-0813">Transport</keyword>
<dbReference type="RefSeq" id="YP_001974658.1">
    <property type="nucleotide sequence ID" value="NC_010971.1"/>
</dbReference>
<keyword evidence="12 17" id="KW-0520">NAD</keyword>
<dbReference type="PANTHER" id="PTHR46552">
    <property type="entry name" value="NADH-UBIQUINONE OXIDOREDUCTASE CHAIN 2"/>
    <property type="match status" value="1"/>
</dbReference>
<dbReference type="AlphaFoldDB" id="B3GT17"/>
<gene>
    <name evidence="20" type="primary">ND2</name>
</gene>
<accession>B3GT17</accession>
<evidence type="ECO:0000256" key="1">
    <source>
        <dbReference type="ARBA" id="ARBA00004448"/>
    </source>
</evidence>
<protein>
    <recommendedName>
        <fullName evidence="4 17">NADH-ubiquinone oxidoreductase chain 2</fullName>
        <ecNumber evidence="3 17">7.1.1.2</ecNumber>
    </recommendedName>
</protein>
<dbReference type="GO" id="GO:0005743">
    <property type="term" value="C:mitochondrial inner membrane"/>
    <property type="evidence" value="ECO:0007669"/>
    <property type="project" value="UniProtKB-SubCell"/>
</dbReference>
<feature type="domain" description="NADH:quinone oxidoreductase/Mrp antiporter transmembrane" evidence="18">
    <location>
        <begin position="23"/>
        <end position="288"/>
    </location>
</feature>
<feature type="transmembrane region" description="Helical" evidence="17">
    <location>
        <begin position="59"/>
        <end position="79"/>
    </location>
</feature>
<evidence type="ECO:0000256" key="14">
    <source>
        <dbReference type="ARBA" id="ARBA00023128"/>
    </source>
</evidence>
<feature type="transmembrane region" description="Helical" evidence="17">
    <location>
        <begin position="232"/>
        <end position="254"/>
    </location>
</feature>
<feature type="domain" description="NADH dehydrogenase subunit 2 C-terminal" evidence="19">
    <location>
        <begin position="290"/>
        <end position="343"/>
    </location>
</feature>
<dbReference type="GeneID" id="6395816"/>
<keyword evidence="11 17" id="KW-1133">Transmembrane helix</keyword>
<comment type="similarity">
    <text evidence="2 17">Belongs to the complex I subunit 2 family.</text>
</comment>
<comment type="catalytic activity">
    <reaction evidence="16 17">
        <text>a ubiquinone + NADH + 5 H(+)(in) = a ubiquinol + NAD(+) + 4 H(+)(out)</text>
        <dbReference type="Rhea" id="RHEA:29091"/>
        <dbReference type="Rhea" id="RHEA-COMP:9565"/>
        <dbReference type="Rhea" id="RHEA-COMP:9566"/>
        <dbReference type="ChEBI" id="CHEBI:15378"/>
        <dbReference type="ChEBI" id="CHEBI:16389"/>
        <dbReference type="ChEBI" id="CHEBI:17976"/>
        <dbReference type="ChEBI" id="CHEBI:57540"/>
        <dbReference type="ChEBI" id="CHEBI:57945"/>
        <dbReference type="EC" id="7.1.1.2"/>
    </reaction>
</comment>
<evidence type="ECO:0000256" key="2">
    <source>
        <dbReference type="ARBA" id="ARBA00007012"/>
    </source>
</evidence>
<evidence type="ECO:0000256" key="9">
    <source>
        <dbReference type="ARBA" id="ARBA00022967"/>
    </source>
</evidence>
<keyword evidence="9 17" id="KW-1278">Translocase</keyword>
<evidence type="ECO:0000256" key="4">
    <source>
        <dbReference type="ARBA" id="ARBA00021008"/>
    </source>
</evidence>
<keyword evidence="14 17" id="KW-0496">Mitochondrion</keyword>
<evidence type="ECO:0000256" key="16">
    <source>
        <dbReference type="ARBA" id="ARBA00049551"/>
    </source>
</evidence>
<dbReference type="CTD" id="4536"/>
<evidence type="ECO:0000256" key="15">
    <source>
        <dbReference type="ARBA" id="ARBA00023136"/>
    </source>
</evidence>
<dbReference type="InterPro" id="IPR001750">
    <property type="entry name" value="ND/Mrp_TM"/>
</dbReference>
<evidence type="ECO:0000256" key="10">
    <source>
        <dbReference type="ARBA" id="ARBA00022982"/>
    </source>
</evidence>
<evidence type="ECO:0000256" key="8">
    <source>
        <dbReference type="ARBA" id="ARBA00022792"/>
    </source>
</evidence>
<keyword evidence="8 17" id="KW-0999">Mitochondrion inner membrane</keyword>
<dbReference type="PRINTS" id="PR01436">
    <property type="entry name" value="NADHDHGNASE2"/>
</dbReference>